<evidence type="ECO:0000313" key="2">
    <source>
        <dbReference type="EMBL" id="CEG47733.1"/>
    </source>
</evidence>
<dbReference type="Proteomes" id="UP000054928">
    <property type="component" value="Unassembled WGS sequence"/>
</dbReference>
<protein>
    <submittedName>
        <fullName evidence="2">Uncharacterized protein</fullName>
    </submittedName>
</protein>
<dbReference type="GeneID" id="59052909"/>
<keyword evidence="3" id="KW-1185">Reference proteome</keyword>
<dbReference type="RefSeq" id="XP_036263422.1">
    <property type="nucleotide sequence ID" value="XM_036407171.1"/>
</dbReference>
<dbReference type="AlphaFoldDB" id="A0A0P1B2C9"/>
<evidence type="ECO:0000256" key="1">
    <source>
        <dbReference type="SAM" id="MobiDB-lite"/>
    </source>
</evidence>
<sequence length="71" mass="8035">MHLYGGCFRKPPGKWHQPYAKRHGRQPNAQSDSQNTPGDAKADSYKGHKLFTYSMTPTQFLIAMIIAIQKS</sequence>
<feature type="region of interest" description="Disordered" evidence="1">
    <location>
        <begin position="1"/>
        <end position="43"/>
    </location>
</feature>
<reference evidence="3" key="1">
    <citation type="submission" date="2014-09" db="EMBL/GenBank/DDBJ databases">
        <authorList>
            <person name="Sharma Rahul"/>
            <person name="Thines Marco"/>
        </authorList>
    </citation>
    <scope>NUCLEOTIDE SEQUENCE [LARGE SCALE GENOMIC DNA]</scope>
</reference>
<feature type="compositionally biased region" description="Polar residues" evidence="1">
    <location>
        <begin position="27"/>
        <end position="37"/>
    </location>
</feature>
<proteinExistence type="predicted"/>
<organism evidence="2 3">
    <name type="scientific">Plasmopara halstedii</name>
    <name type="common">Downy mildew of sunflower</name>
    <dbReference type="NCBI Taxonomy" id="4781"/>
    <lineage>
        <taxon>Eukaryota</taxon>
        <taxon>Sar</taxon>
        <taxon>Stramenopiles</taxon>
        <taxon>Oomycota</taxon>
        <taxon>Peronosporomycetes</taxon>
        <taxon>Peronosporales</taxon>
        <taxon>Peronosporaceae</taxon>
        <taxon>Plasmopara</taxon>
    </lineage>
</organism>
<accession>A0A0P1B2C9</accession>
<dbReference type="EMBL" id="CCYD01002695">
    <property type="protein sequence ID" value="CEG47733.1"/>
    <property type="molecule type" value="Genomic_DNA"/>
</dbReference>
<name>A0A0P1B2C9_PLAHL</name>
<evidence type="ECO:0000313" key="3">
    <source>
        <dbReference type="Proteomes" id="UP000054928"/>
    </source>
</evidence>